<proteinExistence type="predicted"/>
<organism evidence="1">
    <name type="scientific">marine metagenome</name>
    <dbReference type="NCBI Taxonomy" id="408172"/>
    <lineage>
        <taxon>unclassified sequences</taxon>
        <taxon>metagenomes</taxon>
        <taxon>ecological metagenomes</taxon>
    </lineage>
</organism>
<dbReference type="EMBL" id="UINC01051738">
    <property type="protein sequence ID" value="SVB66247.1"/>
    <property type="molecule type" value="Genomic_DNA"/>
</dbReference>
<accession>A0A382FVK3</accession>
<protein>
    <submittedName>
        <fullName evidence="1">Uncharacterized protein</fullName>
    </submittedName>
</protein>
<reference evidence="1" key="1">
    <citation type="submission" date="2018-05" db="EMBL/GenBank/DDBJ databases">
        <authorList>
            <person name="Lanie J.A."/>
            <person name="Ng W.-L."/>
            <person name="Kazmierczak K.M."/>
            <person name="Andrzejewski T.M."/>
            <person name="Davidsen T.M."/>
            <person name="Wayne K.J."/>
            <person name="Tettelin H."/>
            <person name="Glass J.I."/>
            <person name="Rusch D."/>
            <person name="Podicherti R."/>
            <person name="Tsui H.-C.T."/>
            <person name="Winkler M.E."/>
        </authorList>
    </citation>
    <scope>NUCLEOTIDE SEQUENCE</scope>
</reference>
<name>A0A382FVK3_9ZZZZ</name>
<sequence>MALVEERGDAWVFAQGGMMNPAQLADADWATVGTVRIVPGLVGGFC</sequence>
<evidence type="ECO:0000313" key="1">
    <source>
        <dbReference type="EMBL" id="SVB66247.1"/>
    </source>
</evidence>
<dbReference type="AlphaFoldDB" id="A0A382FVK3"/>
<gene>
    <name evidence="1" type="ORF">METZ01_LOCUS219101</name>
</gene>